<protein>
    <submittedName>
        <fullName evidence="1">Uncharacterized protein</fullName>
    </submittedName>
</protein>
<sequence>MSARAGRHVSLQSAECARADSQARKNILKFKVLIFYPVFGAVMYDTHCIVHCVRQIEWVRGGRGAVATSARCTLAHVCECVRRAACAQGNLYPARTDCAPQSRFFLCLQLE</sequence>
<proteinExistence type="predicted"/>
<reference evidence="1" key="1">
    <citation type="submission" date="2021-12" db="EMBL/GenBank/DDBJ databases">
        <authorList>
            <person name="Martin H S."/>
        </authorList>
    </citation>
    <scope>NUCLEOTIDE SEQUENCE</scope>
</reference>
<dbReference type="Proteomes" id="UP000838878">
    <property type="component" value="Chromosome 7"/>
</dbReference>
<evidence type="ECO:0000313" key="1">
    <source>
        <dbReference type="EMBL" id="CAH0728710.1"/>
    </source>
</evidence>
<keyword evidence="2" id="KW-1185">Reference proteome</keyword>
<dbReference type="AlphaFoldDB" id="A0A8J9VW16"/>
<accession>A0A8J9VW16</accession>
<organism evidence="1 2">
    <name type="scientific">Brenthis ino</name>
    <name type="common">lesser marbled fritillary</name>
    <dbReference type="NCBI Taxonomy" id="405034"/>
    <lineage>
        <taxon>Eukaryota</taxon>
        <taxon>Metazoa</taxon>
        <taxon>Ecdysozoa</taxon>
        <taxon>Arthropoda</taxon>
        <taxon>Hexapoda</taxon>
        <taxon>Insecta</taxon>
        <taxon>Pterygota</taxon>
        <taxon>Neoptera</taxon>
        <taxon>Endopterygota</taxon>
        <taxon>Lepidoptera</taxon>
        <taxon>Glossata</taxon>
        <taxon>Ditrysia</taxon>
        <taxon>Papilionoidea</taxon>
        <taxon>Nymphalidae</taxon>
        <taxon>Heliconiinae</taxon>
        <taxon>Argynnini</taxon>
        <taxon>Brenthis</taxon>
    </lineage>
</organism>
<dbReference type="EMBL" id="OV170227">
    <property type="protein sequence ID" value="CAH0728710.1"/>
    <property type="molecule type" value="Genomic_DNA"/>
</dbReference>
<name>A0A8J9VW16_9NEOP</name>
<gene>
    <name evidence="1" type="ORF">BINO364_LOCUS13897</name>
</gene>
<feature type="non-terminal residue" evidence="1">
    <location>
        <position position="111"/>
    </location>
</feature>
<evidence type="ECO:0000313" key="2">
    <source>
        <dbReference type="Proteomes" id="UP000838878"/>
    </source>
</evidence>